<name>A0A2M7R706_9BACT</name>
<proteinExistence type="predicted"/>
<feature type="domain" description="DUF6922" evidence="1">
    <location>
        <begin position="16"/>
        <end position="64"/>
    </location>
</feature>
<gene>
    <name evidence="2" type="ORF">COY73_02120</name>
</gene>
<protein>
    <recommendedName>
        <fullName evidence="1">DUF6922 domain-containing protein</fullName>
    </recommendedName>
</protein>
<sequence>MPEKDKIKKVPRQFQRALWSYDIDKMNFKEDKREIITQVLNYGNWEDLKLLYKLYSEKEIKNVIKNPRRGVWFEKVLNFWTTIFEIKLPKKVWDKAIMNIYP</sequence>
<evidence type="ECO:0000259" key="1">
    <source>
        <dbReference type="Pfam" id="PF21956"/>
    </source>
</evidence>
<reference evidence="3" key="1">
    <citation type="submission" date="2017-09" db="EMBL/GenBank/DDBJ databases">
        <title>Depth-based differentiation of microbial function through sediment-hosted aquifers and enrichment of novel symbionts in the deep terrestrial subsurface.</title>
        <authorList>
            <person name="Probst A.J."/>
            <person name="Ladd B."/>
            <person name="Jarett J.K."/>
            <person name="Geller-Mcgrath D.E."/>
            <person name="Sieber C.M.K."/>
            <person name="Emerson J.B."/>
            <person name="Anantharaman K."/>
            <person name="Thomas B.C."/>
            <person name="Malmstrom R."/>
            <person name="Stieglmeier M."/>
            <person name="Klingl A."/>
            <person name="Woyke T."/>
            <person name="Ryan C.M."/>
            <person name="Banfield J.F."/>
        </authorList>
    </citation>
    <scope>NUCLEOTIDE SEQUENCE [LARGE SCALE GENOMIC DNA]</scope>
</reference>
<comment type="caution">
    <text evidence="2">The sequence shown here is derived from an EMBL/GenBank/DDBJ whole genome shotgun (WGS) entry which is preliminary data.</text>
</comment>
<organism evidence="2 3">
    <name type="scientific">Candidatus Nealsonbacteria bacterium CG_4_10_14_0_8_um_filter_37_14</name>
    <dbReference type="NCBI Taxonomy" id="1974684"/>
    <lineage>
        <taxon>Bacteria</taxon>
        <taxon>Candidatus Nealsoniibacteriota</taxon>
    </lineage>
</organism>
<dbReference type="EMBL" id="PFLW01000054">
    <property type="protein sequence ID" value="PIY89025.1"/>
    <property type="molecule type" value="Genomic_DNA"/>
</dbReference>
<evidence type="ECO:0000313" key="2">
    <source>
        <dbReference type="EMBL" id="PIY89025.1"/>
    </source>
</evidence>
<accession>A0A2M7R706</accession>
<dbReference type="InterPro" id="IPR053830">
    <property type="entry name" value="DUF6922"/>
</dbReference>
<evidence type="ECO:0000313" key="3">
    <source>
        <dbReference type="Proteomes" id="UP000230767"/>
    </source>
</evidence>
<dbReference type="Pfam" id="PF21956">
    <property type="entry name" value="DUF6922"/>
    <property type="match status" value="1"/>
</dbReference>
<dbReference type="AlphaFoldDB" id="A0A2M7R706"/>
<dbReference type="Proteomes" id="UP000230767">
    <property type="component" value="Unassembled WGS sequence"/>
</dbReference>